<evidence type="ECO:0000256" key="2">
    <source>
        <dbReference type="ARBA" id="ARBA00022741"/>
    </source>
</evidence>
<dbReference type="SUPFAM" id="SSF52540">
    <property type="entry name" value="P-loop containing nucleoside triphosphate hydrolases"/>
    <property type="match status" value="1"/>
</dbReference>
<evidence type="ECO:0000313" key="5">
    <source>
        <dbReference type="EMBL" id="MBM7584610.1"/>
    </source>
</evidence>
<accession>A0ABS2N9Z2</accession>
<dbReference type="InterPro" id="IPR001482">
    <property type="entry name" value="T2SS/T4SS_dom"/>
</dbReference>
<dbReference type="Gene3D" id="3.40.50.300">
    <property type="entry name" value="P-loop containing nucleotide triphosphate hydrolases"/>
    <property type="match status" value="1"/>
</dbReference>
<dbReference type="InterPro" id="IPR047667">
    <property type="entry name" value="ATPase_ComGA"/>
</dbReference>
<dbReference type="PANTHER" id="PTHR30258:SF2">
    <property type="entry name" value="COMG OPERON PROTEIN 1"/>
    <property type="match status" value="1"/>
</dbReference>
<dbReference type="PANTHER" id="PTHR30258">
    <property type="entry name" value="TYPE II SECRETION SYSTEM PROTEIN GSPE-RELATED"/>
    <property type="match status" value="1"/>
</dbReference>
<evidence type="ECO:0000256" key="1">
    <source>
        <dbReference type="ARBA" id="ARBA00006611"/>
    </source>
</evidence>
<proteinExistence type="inferred from homology"/>
<keyword evidence="6" id="KW-1185">Reference proteome</keyword>
<dbReference type="Gene3D" id="3.30.450.90">
    <property type="match status" value="1"/>
</dbReference>
<reference evidence="5 6" key="1">
    <citation type="submission" date="2021-01" db="EMBL/GenBank/DDBJ databases">
        <title>Genomic Encyclopedia of Type Strains, Phase IV (KMG-IV): sequencing the most valuable type-strain genomes for metagenomic binning, comparative biology and taxonomic classification.</title>
        <authorList>
            <person name="Goeker M."/>
        </authorList>
    </citation>
    <scope>NUCLEOTIDE SEQUENCE [LARGE SCALE GENOMIC DNA]</scope>
    <source>
        <strain evidence="5 6">DSM 24834</strain>
    </source>
</reference>
<dbReference type="Pfam" id="PF00437">
    <property type="entry name" value="T2SSE"/>
    <property type="match status" value="1"/>
</dbReference>
<feature type="domain" description="Bacterial type II secretion system protein E" evidence="4">
    <location>
        <begin position="180"/>
        <end position="194"/>
    </location>
</feature>
<dbReference type="Proteomes" id="UP001646157">
    <property type="component" value="Unassembled WGS sequence"/>
</dbReference>
<dbReference type="EMBL" id="JAFBDZ010000001">
    <property type="protein sequence ID" value="MBM7584610.1"/>
    <property type="molecule type" value="Genomic_DNA"/>
</dbReference>
<evidence type="ECO:0000313" key="6">
    <source>
        <dbReference type="Proteomes" id="UP001646157"/>
    </source>
</evidence>
<dbReference type="NCBIfam" id="NF041000">
    <property type="entry name" value="ATPase_ComGA"/>
    <property type="match status" value="1"/>
</dbReference>
<dbReference type="PROSITE" id="PS00662">
    <property type="entry name" value="T2SP_E"/>
    <property type="match status" value="1"/>
</dbReference>
<comment type="caution">
    <text evidence="5">The sequence shown here is derived from an EMBL/GenBank/DDBJ whole genome shotgun (WGS) entry which is preliminary data.</text>
</comment>
<dbReference type="CDD" id="cd01129">
    <property type="entry name" value="PulE-GspE-like"/>
    <property type="match status" value="1"/>
</dbReference>
<comment type="similarity">
    <text evidence="1">Belongs to the GSP E family.</text>
</comment>
<keyword evidence="3" id="KW-0067">ATP-binding</keyword>
<protein>
    <submittedName>
        <fullName evidence="5">Competence protein ComGA</fullName>
    </submittedName>
</protein>
<sequence>MPRKTDYIIQLRKQGTIAPHTIIPDQEGERIISHFKFMASMDIGEKRKPQSGSFSIPINDQPVSLRISTLPSTHSKESLVIRILPQNFSLPIQKMSLYPSSANKLLALLMHSHGLMIFTGPTGSGKTTTLYTLVQHCSAQLNRNVITLEDPVEKENEEFLQVQVNEKAGITYSTGLKAILRHDPDIIMVGEIRDRETAEIAIRASLTGHLVLTTMHTRDAKGAIYRLLEFGIQFQEIEQTLIAVSAQRLVKVKCPICKDTDVKQCHAKHYPKRTSVYEILSGKALTQVLREVKGEKSISQYAKLKDLLNKGVALGYLTHSEYERWAFEEET</sequence>
<dbReference type="InterPro" id="IPR027417">
    <property type="entry name" value="P-loop_NTPase"/>
</dbReference>
<organism evidence="5 6">
    <name type="scientific">Rossellomorea pakistanensis</name>
    <dbReference type="NCBI Taxonomy" id="992288"/>
    <lineage>
        <taxon>Bacteria</taxon>
        <taxon>Bacillati</taxon>
        <taxon>Bacillota</taxon>
        <taxon>Bacilli</taxon>
        <taxon>Bacillales</taxon>
        <taxon>Bacillaceae</taxon>
        <taxon>Rossellomorea</taxon>
    </lineage>
</organism>
<evidence type="ECO:0000256" key="3">
    <source>
        <dbReference type="ARBA" id="ARBA00022840"/>
    </source>
</evidence>
<gene>
    <name evidence="5" type="ORF">JOC86_001147</name>
</gene>
<evidence type="ECO:0000259" key="4">
    <source>
        <dbReference type="PROSITE" id="PS00662"/>
    </source>
</evidence>
<name>A0ABS2N9Z2_9BACI</name>
<keyword evidence="2" id="KW-0547">Nucleotide-binding</keyword>